<dbReference type="GO" id="GO:1990573">
    <property type="term" value="P:potassium ion import across plasma membrane"/>
    <property type="evidence" value="ECO:0007669"/>
    <property type="project" value="TreeGrafter"/>
</dbReference>
<evidence type="ECO:0000256" key="5">
    <source>
        <dbReference type="SAM" id="Phobius"/>
    </source>
</evidence>
<keyword evidence="8" id="KW-1185">Reference proteome</keyword>
<evidence type="ECO:0000256" key="2">
    <source>
        <dbReference type="ARBA" id="ARBA00022692"/>
    </source>
</evidence>
<accession>A0A423TVJ1</accession>
<dbReference type="GO" id="GO:0006884">
    <property type="term" value="P:cell volume homeostasis"/>
    <property type="evidence" value="ECO:0007669"/>
    <property type="project" value="TreeGrafter"/>
</dbReference>
<evidence type="ECO:0000313" key="8">
    <source>
        <dbReference type="Proteomes" id="UP000283509"/>
    </source>
</evidence>
<dbReference type="OrthoDB" id="2020542at2759"/>
<dbReference type="InterPro" id="IPR004841">
    <property type="entry name" value="AA-permease/SLC12A_dom"/>
</dbReference>
<feature type="transmembrane region" description="Helical" evidence="5">
    <location>
        <begin position="312"/>
        <end position="331"/>
    </location>
</feature>
<keyword evidence="3 5" id="KW-1133">Transmembrane helix</keyword>
<dbReference type="Proteomes" id="UP000283509">
    <property type="component" value="Unassembled WGS sequence"/>
</dbReference>
<dbReference type="Gene3D" id="1.20.1740.10">
    <property type="entry name" value="Amino acid/polyamine transporter I"/>
    <property type="match status" value="2"/>
</dbReference>
<evidence type="ECO:0000259" key="6">
    <source>
        <dbReference type="Pfam" id="PF00324"/>
    </source>
</evidence>
<feature type="transmembrane region" description="Helical" evidence="5">
    <location>
        <begin position="28"/>
        <end position="50"/>
    </location>
</feature>
<dbReference type="GO" id="GO:0055075">
    <property type="term" value="P:potassium ion homeostasis"/>
    <property type="evidence" value="ECO:0007669"/>
    <property type="project" value="TreeGrafter"/>
</dbReference>
<feature type="transmembrane region" description="Helical" evidence="5">
    <location>
        <begin position="204"/>
        <end position="224"/>
    </location>
</feature>
<feature type="transmembrane region" description="Helical" evidence="5">
    <location>
        <begin position="62"/>
        <end position="86"/>
    </location>
</feature>
<evidence type="ECO:0000256" key="3">
    <source>
        <dbReference type="ARBA" id="ARBA00022989"/>
    </source>
</evidence>
<name>A0A423TVJ1_PENVA</name>
<reference evidence="7 8" key="2">
    <citation type="submission" date="2019-01" db="EMBL/GenBank/DDBJ databases">
        <title>The decoding of complex shrimp genome reveals the adaptation for benthos swimmer, frequently molting mechanism and breeding impact on genome.</title>
        <authorList>
            <person name="Sun Y."/>
            <person name="Gao Y."/>
            <person name="Yu Y."/>
        </authorList>
    </citation>
    <scope>NUCLEOTIDE SEQUENCE [LARGE SCALE GENOMIC DNA]</scope>
    <source>
        <tissue evidence="7">Muscle</tissue>
    </source>
</reference>
<dbReference type="Pfam" id="PF00324">
    <property type="entry name" value="AA_permease"/>
    <property type="match status" value="2"/>
</dbReference>
<feature type="domain" description="Amino acid permease/ SLC12A" evidence="6">
    <location>
        <begin position="25"/>
        <end position="229"/>
    </location>
</feature>
<dbReference type="PANTHER" id="PTHR11827:SF103">
    <property type="entry name" value="SODIUM CHLORIDE COTRANSPORTER 69, ISOFORM E"/>
    <property type="match status" value="1"/>
</dbReference>
<gene>
    <name evidence="7" type="ORF">C7M84_000784</name>
</gene>
<proteinExistence type="predicted"/>
<dbReference type="GO" id="GO:0016020">
    <property type="term" value="C:membrane"/>
    <property type="evidence" value="ECO:0007669"/>
    <property type="project" value="UniProtKB-SubCell"/>
</dbReference>
<comment type="subcellular location">
    <subcellularLocation>
        <location evidence="1">Membrane</location>
        <topology evidence="1">Multi-pass membrane protein</topology>
    </subcellularLocation>
</comment>
<dbReference type="EMBL" id="QCYY01001116">
    <property type="protein sequence ID" value="ROT80476.1"/>
    <property type="molecule type" value="Genomic_DNA"/>
</dbReference>
<dbReference type="GO" id="GO:0055064">
    <property type="term" value="P:chloride ion homeostasis"/>
    <property type="evidence" value="ECO:0007669"/>
    <property type="project" value="TreeGrafter"/>
</dbReference>
<dbReference type="GO" id="GO:0008511">
    <property type="term" value="F:sodium:potassium:chloride symporter activity"/>
    <property type="evidence" value="ECO:0007669"/>
    <property type="project" value="TreeGrafter"/>
</dbReference>
<protein>
    <submittedName>
        <fullName evidence="7">Putative solute carrier family 12 member 2-like</fullName>
    </submittedName>
</protein>
<evidence type="ECO:0000256" key="1">
    <source>
        <dbReference type="ARBA" id="ARBA00004141"/>
    </source>
</evidence>
<dbReference type="GO" id="GO:0055078">
    <property type="term" value="P:sodium ion homeostasis"/>
    <property type="evidence" value="ECO:0007669"/>
    <property type="project" value="TreeGrafter"/>
</dbReference>
<evidence type="ECO:0000313" key="7">
    <source>
        <dbReference type="EMBL" id="ROT80476.1"/>
    </source>
</evidence>
<keyword evidence="2 5" id="KW-0812">Transmembrane</keyword>
<sequence>MVGSVLVGNLYSDYREDDLDPSGKNHDFFSVFSVFFPACTGILAGANISGDLKDPSAAIPKGTLLAVGLTYASYLFLIVVSGSVMLRDATGNVTQAADWSFAECQNVTCEYGLQNSSQIPKKGRSHQPEIPRLISISFRSNSALLCGSPRCSPREGVCEGYSRSTQLALLKVPVLTKARPPSRRSGSPEISIPVMELVAVVGPLIYAGCFAATLSSALASIVSAPKVFQVGMMFVLGWSRCQGVVRAGLGVGESLGVGRERELLGWLLGQVSGSGSRGVGRKIRPVRALCKDKLYPYIEFFARGYGKNDEPYRGYVLTFFIVLVFTLIARLDAIAPIITNFFLAAYALINFSTFHASLQRIPGWRPTFKVSLDKQREGSD</sequence>
<keyword evidence="4 5" id="KW-0472">Membrane</keyword>
<reference evidence="7 8" key="1">
    <citation type="submission" date="2018-04" db="EMBL/GenBank/DDBJ databases">
        <authorList>
            <person name="Zhang X."/>
            <person name="Yuan J."/>
            <person name="Li F."/>
            <person name="Xiang J."/>
        </authorList>
    </citation>
    <scope>NUCLEOTIDE SEQUENCE [LARGE SCALE GENOMIC DNA]</scope>
    <source>
        <tissue evidence="7">Muscle</tissue>
    </source>
</reference>
<dbReference type="AlphaFoldDB" id="A0A423TVJ1"/>
<evidence type="ECO:0000256" key="4">
    <source>
        <dbReference type="ARBA" id="ARBA00023136"/>
    </source>
</evidence>
<feature type="transmembrane region" description="Helical" evidence="5">
    <location>
        <begin position="337"/>
        <end position="358"/>
    </location>
</feature>
<comment type="caution">
    <text evidence="7">The sequence shown here is derived from an EMBL/GenBank/DDBJ whole genome shotgun (WGS) entry which is preliminary data.</text>
</comment>
<dbReference type="STRING" id="6689.A0A423TVJ1"/>
<dbReference type="PANTHER" id="PTHR11827">
    <property type="entry name" value="SOLUTE CARRIER FAMILY 12, CATION COTRANSPORTERS"/>
    <property type="match status" value="1"/>
</dbReference>
<dbReference type="InterPro" id="IPR004842">
    <property type="entry name" value="SLC12A_fam"/>
</dbReference>
<organism evidence="7 8">
    <name type="scientific">Penaeus vannamei</name>
    <name type="common">Whiteleg shrimp</name>
    <name type="synonym">Litopenaeus vannamei</name>
    <dbReference type="NCBI Taxonomy" id="6689"/>
    <lineage>
        <taxon>Eukaryota</taxon>
        <taxon>Metazoa</taxon>
        <taxon>Ecdysozoa</taxon>
        <taxon>Arthropoda</taxon>
        <taxon>Crustacea</taxon>
        <taxon>Multicrustacea</taxon>
        <taxon>Malacostraca</taxon>
        <taxon>Eumalacostraca</taxon>
        <taxon>Eucarida</taxon>
        <taxon>Decapoda</taxon>
        <taxon>Dendrobranchiata</taxon>
        <taxon>Penaeoidea</taxon>
        <taxon>Penaeidae</taxon>
        <taxon>Penaeus</taxon>
    </lineage>
</organism>
<feature type="domain" description="Amino acid permease/ SLC12A" evidence="6">
    <location>
        <begin position="283"/>
        <end position="371"/>
    </location>
</feature>